<dbReference type="SUPFAM" id="SSF54575">
    <property type="entry name" value="Ribosomal protein L31e"/>
    <property type="match status" value="1"/>
</dbReference>
<dbReference type="SMART" id="SM01380">
    <property type="entry name" value="Ribosomal_L31e"/>
    <property type="match status" value="1"/>
</dbReference>
<evidence type="ECO:0000256" key="3">
    <source>
        <dbReference type="ARBA" id="ARBA00023274"/>
    </source>
</evidence>
<dbReference type="AlphaFoldDB" id="A0A1R2BUM9"/>
<evidence type="ECO:0008006" key="7">
    <source>
        <dbReference type="Google" id="ProtNLM"/>
    </source>
</evidence>
<keyword evidence="2" id="KW-0689">Ribosomal protein</keyword>
<dbReference type="InterPro" id="IPR000054">
    <property type="entry name" value="Ribosomal_eL31"/>
</dbReference>
<dbReference type="CDD" id="cd00463">
    <property type="entry name" value="Ribosomal_L31e"/>
    <property type="match status" value="1"/>
</dbReference>
<dbReference type="Gene3D" id="3.10.440.10">
    <property type="match status" value="1"/>
</dbReference>
<accession>A0A1R2BUM9</accession>
<dbReference type="PANTHER" id="PTHR10956">
    <property type="entry name" value="60S RIBOSOMAL PROTEIN L31"/>
    <property type="match status" value="1"/>
</dbReference>
<proteinExistence type="inferred from homology"/>
<protein>
    <recommendedName>
        <fullName evidence="7">60S ribosomal protein L31</fullName>
    </recommendedName>
</protein>
<dbReference type="Pfam" id="PF01198">
    <property type="entry name" value="Ribosomal_L31e"/>
    <property type="match status" value="1"/>
</dbReference>
<organism evidence="4 6">
    <name type="scientific">Stentor coeruleus</name>
    <dbReference type="NCBI Taxonomy" id="5963"/>
    <lineage>
        <taxon>Eukaryota</taxon>
        <taxon>Sar</taxon>
        <taxon>Alveolata</taxon>
        <taxon>Ciliophora</taxon>
        <taxon>Postciliodesmatophora</taxon>
        <taxon>Heterotrichea</taxon>
        <taxon>Heterotrichida</taxon>
        <taxon>Stentoridae</taxon>
        <taxon>Stentor</taxon>
    </lineage>
</organism>
<evidence type="ECO:0000313" key="5">
    <source>
        <dbReference type="EMBL" id="OMJ80711.1"/>
    </source>
</evidence>
<sequence>MVKNDKELAPETRDYTIHLHKRLHHIGLKSRAPRSISIIKDFVSRVMKTKDVRIDYNLNNFLWSKGIKHVPYRVRVRLQRKKNEEENAKEEMYTLVRYLPVDSFKGLRPEKVNSE</sequence>
<dbReference type="GO" id="GO:0002181">
    <property type="term" value="P:cytoplasmic translation"/>
    <property type="evidence" value="ECO:0007669"/>
    <property type="project" value="TreeGrafter"/>
</dbReference>
<dbReference type="FunFam" id="3.10.440.10:FF:000001">
    <property type="entry name" value="60S ribosomal protein L31"/>
    <property type="match status" value="1"/>
</dbReference>
<evidence type="ECO:0000256" key="2">
    <source>
        <dbReference type="ARBA" id="ARBA00022980"/>
    </source>
</evidence>
<dbReference type="GO" id="GO:0003735">
    <property type="term" value="F:structural constituent of ribosome"/>
    <property type="evidence" value="ECO:0007669"/>
    <property type="project" value="InterPro"/>
</dbReference>
<comment type="similarity">
    <text evidence="1">Belongs to the eukaryotic ribosomal protein eL31 family.</text>
</comment>
<evidence type="ECO:0000313" key="6">
    <source>
        <dbReference type="Proteomes" id="UP000187209"/>
    </source>
</evidence>
<dbReference type="PANTHER" id="PTHR10956:SF0">
    <property type="entry name" value="60S RIBOSOMAL PROTEIN L31"/>
    <property type="match status" value="1"/>
</dbReference>
<dbReference type="InterPro" id="IPR020052">
    <property type="entry name" value="Ribosomal_eL31_CS"/>
</dbReference>
<dbReference type="EMBL" id="MPUH01000411">
    <property type="protein sequence ID" value="OMJ80711.1"/>
    <property type="molecule type" value="Genomic_DNA"/>
</dbReference>
<gene>
    <name evidence="5" type="ORF">SteCoe_18962</name>
    <name evidence="4" type="ORF">SteCoe_19172</name>
</gene>
<reference evidence="4 6" key="1">
    <citation type="submission" date="2016-11" db="EMBL/GenBank/DDBJ databases">
        <title>The macronuclear genome of Stentor coeruleus: a giant cell with tiny introns.</title>
        <authorList>
            <person name="Slabodnick M."/>
            <person name="Ruby J.G."/>
            <person name="Reiff S.B."/>
            <person name="Swart E.C."/>
            <person name="Gosai S."/>
            <person name="Prabakaran S."/>
            <person name="Witkowska E."/>
            <person name="Larue G.E."/>
            <person name="Fisher S."/>
            <person name="Freeman R.M."/>
            <person name="Gunawardena J."/>
            <person name="Chu W."/>
            <person name="Stover N.A."/>
            <person name="Gregory B.D."/>
            <person name="Nowacki M."/>
            <person name="Derisi J."/>
            <person name="Roy S.W."/>
            <person name="Marshall W.F."/>
            <person name="Sood P."/>
        </authorList>
    </citation>
    <scope>NUCLEOTIDE SEQUENCE [LARGE SCALE GENOMIC DNA]</scope>
    <source>
        <strain evidence="4">WM001</strain>
    </source>
</reference>
<dbReference type="PROSITE" id="PS01144">
    <property type="entry name" value="RIBOSOMAL_L31E"/>
    <property type="match status" value="1"/>
</dbReference>
<keyword evidence="3" id="KW-0687">Ribonucleoprotein</keyword>
<dbReference type="OrthoDB" id="10253501at2759"/>
<name>A0A1R2BUM9_9CILI</name>
<evidence type="ECO:0000256" key="1">
    <source>
        <dbReference type="ARBA" id="ARBA00010808"/>
    </source>
</evidence>
<comment type="caution">
    <text evidence="4">The sequence shown here is derived from an EMBL/GenBank/DDBJ whole genome shotgun (WGS) entry which is preliminary data.</text>
</comment>
<dbReference type="GO" id="GO:0022625">
    <property type="term" value="C:cytosolic large ribosomal subunit"/>
    <property type="evidence" value="ECO:0007669"/>
    <property type="project" value="TreeGrafter"/>
</dbReference>
<keyword evidence="6" id="KW-1185">Reference proteome</keyword>
<dbReference type="Proteomes" id="UP000187209">
    <property type="component" value="Unassembled WGS sequence"/>
</dbReference>
<dbReference type="InterPro" id="IPR023621">
    <property type="entry name" value="Ribosomal_eL31_dom_sf"/>
</dbReference>
<dbReference type="EMBL" id="MPUH01000419">
    <property type="protein sequence ID" value="OMJ80532.1"/>
    <property type="molecule type" value="Genomic_DNA"/>
</dbReference>
<evidence type="ECO:0000313" key="4">
    <source>
        <dbReference type="EMBL" id="OMJ80532.1"/>
    </source>
</evidence>